<name>A0A1V9D764_9GAMM</name>
<accession>A0A1V9D764</accession>
<gene>
    <name evidence="1" type="ORF">B2J69_23385</name>
</gene>
<keyword evidence="2" id="KW-1185">Reference proteome</keyword>
<comment type="caution">
    <text evidence="1">The sequence shown here is derived from an EMBL/GenBank/DDBJ whole genome shotgun (WGS) entry which is preliminary data.</text>
</comment>
<evidence type="ECO:0000313" key="2">
    <source>
        <dbReference type="Proteomes" id="UP000192769"/>
    </source>
</evidence>
<protein>
    <submittedName>
        <fullName evidence="1">Uncharacterized protein</fullName>
    </submittedName>
</protein>
<dbReference type="Proteomes" id="UP000192769">
    <property type="component" value="Unassembled WGS sequence"/>
</dbReference>
<organism evidence="1 2">
    <name type="scientific">Pantoea latae</name>
    <dbReference type="NCBI Taxonomy" id="1964541"/>
    <lineage>
        <taxon>Bacteria</taxon>
        <taxon>Pseudomonadati</taxon>
        <taxon>Pseudomonadota</taxon>
        <taxon>Gammaproteobacteria</taxon>
        <taxon>Enterobacterales</taxon>
        <taxon>Erwiniaceae</taxon>
        <taxon>Pantoea</taxon>
    </lineage>
</organism>
<dbReference type="AlphaFoldDB" id="A0A1V9D764"/>
<proteinExistence type="predicted"/>
<sequence>MKLNHADFASWQRLYSSVDLLYELQKLDIEFSHERPKSWFITASQKLSYQNKQAVLREAGQVSPPAPHWNDLSEWENNFL</sequence>
<evidence type="ECO:0000313" key="1">
    <source>
        <dbReference type="EMBL" id="OQP29535.1"/>
    </source>
</evidence>
<dbReference type="EMBL" id="MWUE01000055">
    <property type="protein sequence ID" value="OQP29535.1"/>
    <property type="molecule type" value="Genomic_DNA"/>
</dbReference>
<reference evidence="1 2" key="1">
    <citation type="submission" date="2017-02" db="EMBL/GenBank/DDBJ databases">
        <title>Whole genome shotgun sequence of Pantoea agglomerans strain AS1 isolated from a cycad, Zamia floridana in Central Florida, USA.</title>
        <authorList>
            <person name="Lata P."/>
            <person name="Govindarajan S."/>
            <person name="Qi F."/>
            <person name="Li J.-L."/>
            <person name="Maurya S.K."/>
            <person name="Sahoo M.K."/>
        </authorList>
    </citation>
    <scope>NUCLEOTIDE SEQUENCE [LARGE SCALE GENOMIC DNA]</scope>
    <source>
        <strain evidence="1 2">AS1</strain>
    </source>
</reference>